<dbReference type="InterPro" id="IPR019734">
    <property type="entry name" value="TPR_rpt"/>
</dbReference>
<dbReference type="SUPFAM" id="SSF48452">
    <property type="entry name" value="TPR-like"/>
    <property type="match status" value="2"/>
</dbReference>
<dbReference type="InterPro" id="IPR011990">
    <property type="entry name" value="TPR-like_helical_dom_sf"/>
</dbReference>
<comment type="caution">
    <text evidence="2">The sequence shown here is derived from an EMBL/GenBank/DDBJ whole genome shotgun (WGS) entry which is preliminary data.</text>
</comment>
<evidence type="ECO:0000256" key="1">
    <source>
        <dbReference type="PROSITE-ProRule" id="PRU00339"/>
    </source>
</evidence>
<keyword evidence="1" id="KW-0802">TPR repeat</keyword>
<evidence type="ECO:0000313" key="3">
    <source>
        <dbReference type="Proteomes" id="UP000231019"/>
    </source>
</evidence>
<dbReference type="Pfam" id="PF13432">
    <property type="entry name" value="TPR_16"/>
    <property type="match status" value="1"/>
</dbReference>
<gene>
    <name evidence="2" type="ORF">COW36_01625</name>
</gene>
<dbReference type="Gene3D" id="1.25.40.10">
    <property type="entry name" value="Tetratricopeptide repeat domain"/>
    <property type="match status" value="2"/>
</dbReference>
<reference evidence="2 3" key="1">
    <citation type="submission" date="2017-09" db="EMBL/GenBank/DDBJ databases">
        <title>Depth-based differentiation of microbial function through sediment-hosted aquifers and enrichment of novel symbionts in the deep terrestrial subsurface.</title>
        <authorList>
            <person name="Probst A.J."/>
            <person name="Ladd B."/>
            <person name="Jarett J.K."/>
            <person name="Geller-Mcgrath D.E."/>
            <person name="Sieber C.M."/>
            <person name="Emerson J.B."/>
            <person name="Anantharaman K."/>
            <person name="Thomas B.C."/>
            <person name="Malmstrom R."/>
            <person name="Stieglmeier M."/>
            <person name="Klingl A."/>
            <person name="Woyke T."/>
            <person name="Ryan C.M."/>
            <person name="Banfield J.F."/>
        </authorList>
    </citation>
    <scope>NUCLEOTIDE SEQUENCE [LARGE SCALE GENOMIC DNA]</scope>
    <source>
        <strain evidence="2">CG17_big_fil_post_rev_8_21_14_2_50_48_46</strain>
    </source>
</reference>
<dbReference type="AlphaFoldDB" id="A0A2M7GBK5"/>
<accession>A0A2M7GBK5</accession>
<dbReference type="EMBL" id="PFFQ01000004">
    <property type="protein sequence ID" value="PIW19565.1"/>
    <property type="molecule type" value="Genomic_DNA"/>
</dbReference>
<name>A0A2M7GBK5_9BACT</name>
<organism evidence="2 3">
    <name type="scientific">bacterium (Candidatus Blackallbacteria) CG17_big_fil_post_rev_8_21_14_2_50_48_46</name>
    <dbReference type="NCBI Taxonomy" id="2014261"/>
    <lineage>
        <taxon>Bacteria</taxon>
        <taxon>Candidatus Blackallbacteria</taxon>
    </lineage>
</organism>
<evidence type="ECO:0000313" key="2">
    <source>
        <dbReference type="EMBL" id="PIW19565.1"/>
    </source>
</evidence>
<dbReference type="Proteomes" id="UP000231019">
    <property type="component" value="Unassembled WGS sequence"/>
</dbReference>
<protein>
    <submittedName>
        <fullName evidence="2">Uncharacterized protein</fullName>
    </submittedName>
</protein>
<sequence length="1187" mass="136541">MNISKRQGLIAGGIVLIGLLLIFLLHLGSPLQVAPPPENPVLLVQDPGEIKQGNSWKYNGRPVIYPAADRFFDFQLAPLQNDLPRLKHLLKATSLRLQISSSETRWQALQATQKLCQRFGFRLELTLVQSPKEKPEQLNHWLKTLKGLGWNRAEILALHFKPLEKSPVAHAWLHNAYQTVKKLWPATQRPFIGQVLEKPVEAPHPDLKPDLYLFRSALGPNQLSASLKRLKERLKDSSVQLEIPSMPVNSVEYDQAWHYRYSFYFSKTYDLVYPAVHAHDQQTETGRLYPGILRKDHSERSSFLLSQIYFQVHTLDINEKVLETVLTDASEIKTSSTTPQKPKDWIHYFFEIYYNDRTPTKIMALFTERLKRFPDGYARYRTEESILNSHFAHLERLQILSLNARNAQEQTAQVKLEFMTSLGPAVFLQSIEFQTEQGEWRLKKLNPAQGLPANQTGFLRAETGPPLRQKITPELQLKTHWLPSRSEPGQGLLHYQIQNISKQRVDIQALRLNQNPLLVKTPPLPLFLSLRYLAPGETAEGYIPEVTQPSPESWIEAHDYPSSLLKANEPPLHLKLRYRQQNADSLLLEVWNPHVERALFPVITYTLQTSRTQENGYFLLERALLPLEKRSISLPWPYAKPPEHFFLEGHFQAITDPVLNMDEAFRYASLGQPEAAREKYFRLWERFKQTLNAKQREQVLWARFELELQTQTPQQAEPLARLLLLDTDLKNNQAERLYKIADAFLNAGQAKKSLQFISEFENNLPFHLKLSLLKAHLLEIQGAYPEALVLLKSIWKKQPSLEVNRQLFYLERDHGSANEALKWLNSLLKQEPLAYQLWKEKGFLHKRLQQTEAAITAYRTYLSHLNNLEVERELGYLLLEKAQLSAALQIFQKILKICPQTCVKEWASSAAIFKQQGKTQEALQHYLRHARLTGNSNSWYIAGELALSSQAYEQAYQALLQVRPSPRNAFKLTRTLAYLARQTGRLKTAEKYYTAYLKQAPRDKNARRELAFLSLNLGNFQLASSHFASLYQHGDHSPSLQQALAYAYLKSGQTIQARKLYSDLRKKFPQNKEHLRNYLNALQQLNLLPVAEKAELEKQCLQDSQALQSLIELGIQTQAYEWSLNLALAGLKTGKGNALFLHRAAARCLEKTGDTAGAIQELEKARRLIEPAQHPTLQRNSRARISN</sequence>
<proteinExistence type="predicted"/>
<feature type="repeat" description="TPR" evidence="1">
    <location>
        <begin position="868"/>
        <end position="901"/>
    </location>
</feature>
<dbReference type="PROSITE" id="PS50005">
    <property type="entry name" value="TPR"/>
    <property type="match status" value="1"/>
</dbReference>
<dbReference type="SMART" id="SM00028">
    <property type="entry name" value="TPR"/>
    <property type="match status" value="6"/>
</dbReference>